<dbReference type="STRING" id="1754192.A0A1Y1WQW9"/>
<dbReference type="PROSITE" id="PS50297">
    <property type="entry name" value="ANK_REP_REGION"/>
    <property type="match status" value="4"/>
</dbReference>
<feature type="repeat" description="ANK" evidence="3">
    <location>
        <begin position="1213"/>
        <end position="1245"/>
    </location>
</feature>
<dbReference type="Gene3D" id="1.25.40.20">
    <property type="entry name" value="Ankyrin repeat-containing domain"/>
    <property type="match status" value="9"/>
</dbReference>
<proteinExistence type="predicted"/>
<feature type="repeat" description="ANK" evidence="3">
    <location>
        <begin position="1556"/>
        <end position="1579"/>
    </location>
</feature>
<feature type="repeat" description="ANK" evidence="3">
    <location>
        <begin position="1978"/>
        <end position="2006"/>
    </location>
</feature>
<evidence type="ECO:0000313" key="5">
    <source>
        <dbReference type="EMBL" id="ORX75921.1"/>
    </source>
</evidence>
<sequence>MAFNILDSPEEQEVQVIHQIREDVINDIIHLNSLEKIKNQLNNFEKRYNQLHYDYYVIYKCLKAKLPYNVINLLLSKYKGDKSESVVILRYLLNEKEYELFKLFLKYDFDINGILRPTKKLEFNLFFSEVFAELFNEKNKKESLENYYFLIENGIDLYYNFSNKVLKDTPSVLTVLDIIIKRTYDKNNNLDPFYYKLFSFLINYFYDINVKPIISFIYFGKEQKSISKRNFSEMVTKHIKYIDFDRVNDDVFDFIYIRDASKVISGIIHYLGLEVFFNSEFFKKLSRDIFNVNVEKVLLKQYEIYTRQCERKQKKEQDKILLFNSIENNKINSVKDLLKDHPDLIDIKNDSMQTPLIFATEKSNNKNVKMIRLLINDFKANKDLTDNNKSTALHLACQHNNFKAIPLLISEKIVNAKDKNNNTPLMIAIKEKNYKCAETILSMSNKMYIDVNTIDNEGNSPMIKMIKNKVNNNQLFELLIKNMAYIDFNQFKSHLLQSIINNKGLILSFILNGFYILKNDISFHVKTPLIFSIKENIIDLTIKILNDYPIAVKENDEQNKSCLHYAIENQNEEYFNLLISSKIIDFECTDNSGKNPLFYTLELKKDNMTKKLLYKYIKTYEKADVNIKDIFGNTPFTYMLKHSKIDENVYNILIQHGAFIDYNLFKNERFINNIVNNELFWKLFIDKKIKVKYENIKKDNLIIDPLKFSVELNNYKFFVTLLNHCLKFNDLNINNSDLLVVPSCNNKNDNNSNNNNNNNKVKVKDDTDDEVKENVKNKEKGKIKNKNHINNENKKESNNIFNENYDISVNDKDINNYPALHLSCLKGNNEIIRLLLLNIDKFNIDINEKAGRYQFTPLMLLIYKEDYSNAKLYIENNADVNIRDIYNNTPFIYMLKYSKFNEELYEILIDHDAFIDYDLFLNNNFIEKIIKSKILIEFYKNKKIKIKYQNDKIIGVTKPFNFALKLNNLSFIEILLKNNIDIYDGDENNIALKEIRDIMNNREVKSLLKKYNINQIKISNDENDISIDDNKKKGKVNKEIMKEMNKEKEEVNKREEKEKEKEKEKVNKEKEKVNKEIVKEMNKKKEKVNKGEEKEKEKEKINKEKEKVNKEIMKEMNKEKEKVNKGEEKEKEEDKVNKEKEKEINKEMSIEKEGTNKNNCLINEDYNIDFENDVDINCDYPELHLSCIKGNSEIIKILLNSNVYHINEKAGKYQFTPLMLLIYKKDYNNAKLLIEKNADVNIRDKYNNTPLIYMLKYEIINDEIYELLINNNAFIDNALFYNNDFITKIIDNSSFIQLFIDKKIKIKNNDNSIVRINEPLIYSIKLNNYELVKTLLKNNINIDEKDENNNDPWVYAEKVNNNEIIKLLNQRIEYYDHNLYKENNFSYSFLPMACIEGNKEMIEVLISSNTNDIDERFGEYEFTSLMTLIFNKKYECAKILIENNADVNIKDIYGNTPLTYMLKNSLIDEHIYDLLLKYNAYIDIELFNDKEFISKILYNELFIKFMIDKKIKINDKNKNNIEIIEQPLIFSLERKNIELSKLLINCGANVNEISSKGNTPLLQAIDNNNVDIVKLLIENKTFTYNNRFDITNTYNDINNININGYDYNNVNTNFNNNENTYMNIYNNTLNIINNPLLSSNFYENNFENYNNYNSYYPEIYNVYDIKNDIKNDPNLTSLHTACIIDENNTRNVLIQTNLSSYNKSVDFQSSIYKFTALMFLVFIEDYDNAKYLIKEANPNVNLKDCFDNTPFVYMLRYNKIDNDLYQLLLDHNAYIDKNVFDDKYFIKSISQNNAFIKLFINGKIAIYDNFENMIITVKYPLLFAIKNNYTDLAKVLIKNGANIEETDEYQNTPIFCAIKYENIDIIVLLIRYHVDLTKLNKEGKNILDYSINCNTSVYTMLKDYIIINKEYNRSKLLLSAISNNSSRDAIKAIRNGANVNFEFKNGITPLIFAIYKNNIKMIDLLISFGTKVDNQNINGSTPLKLALKQGNIEIIKTLINQNINNR</sequence>
<evidence type="ECO:0000256" key="4">
    <source>
        <dbReference type="SAM" id="MobiDB-lite"/>
    </source>
</evidence>
<feature type="compositionally biased region" description="Low complexity" evidence="4">
    <location>
        <begin position="748"/>
        <end position="760"/>
    </location>
</feature>
<feature type="region of interest" description="Disordered" evidence="4">
    <location>
        <begin position="1116"/>
        <end position="1140"/>
    </location>
</feature>
<protein>
    <submittedName>
        <fullName evidence="5">Ankyrin</fullName>
    </submittedName>
</protein>
<evidence type="ECO:0000313" key="6">
    <source>
        <dbReference type="Proteomes" id="UP000193944"/>
    </source>
</evidence>
<feature type="repeat" description="ANK" evidence="3">
    <location>
        <begin position="1945"/>
        <end position="1977"/>
    </location>
</feature>
<dbReference type="InterPro" id="IPR036770">
    <property type="entry name" value="Ankyrin_rpt-contain_sf"/>
</dbReference>
<evidence type="ECO:0000256" key="3">
    <source>
        <dbReference type="PROSITE-ProRule" id="PRU00023"/>
    </source>
</evidence>
<dbReference type="PROSITE" id="PS50088">
    <property type="entry name" value="ANK_REPEAT"/>
    <property type="match status" value="5"/>
</dbReference>
<dbReference type="Pfam" id="PF12796">
    <property type="entry name" value="Ank_2"/>
    <property type="match status" value="7"/>
</dbReference>
<keyword evidence="6" id="KW-1185">Reference proteome</keyword>
<evidence type="ECO:0000256" key="2">
    <source>
        <dbReference type="ARBA" id="ARBA00023043"/>
    </source>
</evidence>
<dbReference type="SMART" id="SM00248">
    <property type="entry name" value="ANK"/>
    <property type="match status" value="27"/>
</dbReference>
<organism evidence="5 6">
    <name type="scientific">Anaeromyces robustus</name>
    <dbReference type="NCBI Taxonomy" id="1754192"/>
    <lineage>
        <taxon>Eukaryota</taxon>
        <taxon>Fungi</taxon>
        <taxon>Fungi incertae sedis</taxon>
        <taxon>Chytridiomycota</taxon>
        <taxon>Chytridiomycota incertae sedis</taxon>
        <taxon>Neocallimastigomycetes</taxon>
        <taxon>Neocallimastigales</taxon>
        <taxon>Neocallimastigaceae</taxon>
        <taxon>Anaeromyces</taxon>
    </lineage>
</organism>
<reference evidence="5 6" key="2">
    <citation type="submission" date="2016-08" db="EMBL/GenBank/DDBJ databases">
        <title>Pervasive Adenine N6-methylation of Active Genes in Fungi.</title>
        <authorList>
            <consortium name="DOE Joint Genome Institute"/>
            <person name="Mondo S.J."/>
            <person name="Dannebaum R.O."/>
            <person name="Kuo R.C."/>
            <person name="Labutti K."/>
            <person name="Haridas S."/>
            <person name="Kuo A."/>
            <person name="Salamov A."/>
            <person name="Ahrendt S.R."/>
            <person name="Lipzen A."/>
            <person name="Sullivan W."/>
            <person name="Andreopoulos W.B."/>
            <person name="Clum A."/>
            <person name="Lindquist E."/>
            <person name="Daum C."/>
            <person name="Ramamoorthy G.K."/>
            <person name="Gryganskyi A."/>
            <person name="Culley D."/>
            <person name="Magnuson J.K."/>
            <person name="James T.Y."/>
            <person name="O'Malley M.A."/>
            <person name="Stajich J.E."/>
            <person name="Spatafora J.W."/>
            <person name="Visel A."/>
            <person name="Grigoriev I.V."/>
        </authorList>
    </citation>
    <scope>NUCLEOTIDE SEQUENCE [LARGE SCALE GENOMIC DNA]</scope>
    <source>
        <strain evidence="5 6">S4</strain>
    </source>
</reference>
<dbReference type="Proteomes" id="UP000193944">
    <property type="component" value="Unassembled WGS sequence"/>
</dbReference>
<dbReference type="PANTHER" id="PTHR24198:SF165">
    <property type="entry name" value="ANKYRIN REPEAT-CONTAINING PROTEIN-RELATED"/>
    <property type="match status" value="1"/>
</dbReference>
<comment type="caution">
    <text evidence="5">The sequence shown here is derived from an EMBL/GenBank/DDBJ whole genome shotgun (WGS) entry which is preliminary data.</text>
</comment>
<name>A0A1Y1WQW9_9FUNG</name>
<gene>
    <name evidence="5" type="ORF">BCR32DRAFT_304368</name>
</gene>
<feature type="repeat" description="ANK" evidence="3">
    <location>
        <begin position="1816"/>
        <end position="1848"/>
    </location>
</feature>
<reference evidence="5 6" key="1">
    <citation type="submission" date="2016-08" db="EMBL/GenBank/DDBJ databases">
        <title>A Parts List for Fungal Cellulosomes Revealed by Comparative Genomics.</title>
        <authorList>
            <consortium name="DOE Joint Genome Institute"/>
            <person name="Haitjema C.H."/>
            <person name="Gilmore S.P."/>
            <person name="Henske J.K."/>
            <person name="Solomon K.V."/>
            <person name="De Groot R."/>
            <person name="Kuo A."/>
            <person name="Mondo S.J."/>
            <person name="Salamov A.A."/>
            <person name="Labutti K."/>
            <person name="Zhao Z."/>
            <person name="Chiniquy J."/>
            <person name="Barry K."/>
            <person name="Brewer H.M."/>
            <person name="Purvine S.O."/>
            <person name="Wright A.T."/>
            <person name="Boxma B."/>
            <person name="Van Alen T."/>
            <person name="Hackstein J.H."/>
            <person name="Baker S.E."/>
            <person name="Grigoriev I.V."/>
            <person name="O'Malley M.A."/>
        </authorList>
    </citation>
    <scope>NUCLEOTIDE SEQUENCE [LARGE SCALE GENOMIC DNA]</scope>
    <source>
        <strain evidence="5 6">S4</strain>
    </source>
</reference>
<dbReference type="EMBL" id="MCFG01000329">
    <property type="protein sequence ID" value="ORX75921.1"/>
    <property type="molecule type" value="Genomic_DNA"/>
</dbReference>
<dbReference type="PANTHER" id="PTHR24198">
    <property type="entry name" value="ANKYRIN REPEAT AND PROTEIN KINASE DOMAIN-CONTAINING PROTEIN"/>
    <property type="match status" value="1"/>
</dbReference>
<evidence type="ECO:0000256" key="1">
    <source>
        <dbReference type="ARBA" id="ARBA00022737"/>
    </source>
</evidence>
<keyword evidence="1" id="KW-0677">Repeat</keyword>
<dbReference type="OrthoDB" id="20872at2759"/>
<accession>A0A1Y1WQW9</accession>
<dbReference type="SUPFAM" id="SSF48403">
    <property type="entry name" value="Ankyrin repeat"/>
    <property type="match status" value="4"/>
</dbReference>
<keyword evidence="2 3" id="KW-0040">ANK repeat</keyword>
<feature type="region of interest" description="Disordered" evidence="4">
    <location>
        <begin position="1043"/>
        <end position="1068"/>
    </location>
</feature>
<feature type="region of interest" description="Disordered" evidence="4">
    <location>
        <begin position="748"/>
        <end position="772"/>
    </location>
</feature>
<dbReference type="InterPro" id="IPR002110">
    <property type="entry name" value="Ankyrin_rpt"/>
</dbReference>